<dbReference type="GO" id="GO:0003729">
    <property type="term" value="F:mRNA binding"/>
    <property type="evidence" value="ECO:0007669"/>
    <property type="project" value="TreeGrafter"/>
</dbReference>
<dbReference type="Gene3D" id="3.90.1180.10">
    <property type="entry name" value="Ribosomal protein L13"/>
    <property type="match status" value="1"/>
</dbReference>
<proteinExistence type="inferred from homology"/>
<sequence>MNKTIIREGKINLGKWFIIDATDKNLGRLASETAKTLVGKYDPLYAPNVNPKNIIVIINADKIRVTGNKKFDKFYYRHSGQVGGLTIETFNELQSRLPGRILEKAVKGILPKGPLGRELFNNLKVYAGSSHPHEAQNPVALVM</sequence>
<dbReference type="Proteomes" id="UP000011087">
    <property type="component" value="Unassembled WGS sequence"/>
</dbReference>
<dbReference type="InterPro" id="IPR005823">
    <property type="entry name" value="Ribosomal_uL13_bac-type"/>
</dbReference>
<reference evidence="5" key="1">
    <citation type="journal article" date="2012" name="Nature">
        <title>Algal genomes reveal evolutionary mosaicism and the fate of nucleomorphs.</title>
        <authorList>
            <consortium name="DOE Joint Genome Institute"/>
            <person name="Curtis B.A."/>
            <person name="Tanifuji G."/>
            <person name="Burki F."/>
            <person name="Gruber A."/>
            <person name="Irimia M."/>
            <person name="Maruyama S."/>
            <person name="Arias M.C."/>
            <person name="Ball S.G."/>
            <person name="Gile G.H."/>
            <person name="Hirakawa Y."/>
            <person name="Hopkins J.F."/>
            <person name="Kuo A."/>
            <person name="Rensing S.A."/>
            <person name="Schmutz J."/>
            <person name="Symeonidi A."/>
            <person name="Elias M."/>
            <person name="Eveleigh R.J."/>
            <person name="Herman E.K."/>
            <person name="Klute M.J."/>
            <person name="Nakayama T."/>
            <person name="Obornik M."/>
            <person name="Reyes-Prieto A."/>
            <person name="Armbrust E.V."/>
            <person name="Aves S.J."/>
            <person name="Beiko R.G."/>
            <person name="Coutinho P."/>
            <person name="Dacks J.B."/>
            <person name="Durnford D.G."/>
            <person name="Fast N.M."/>
            <person name="Green B.R."/>
            <person name="Grisdale C.J."/>
            <person name="Hempel F."/>
            <person name="Henrissat B."/>
            <person name="Hoppner M.P."/>
            <person name="Ishida K."/>
            <person name="Kim E."/>
            <person name="Koreny L."/>
            <person name="Kroth P.G."/>
            <person name="Liu Y."/>
            <person name="Malik S.B."/>
            <person name="Maier U.G."/>
            <person name="McRose D."/>
            <person name="Mock T."/>
            <person name="Neilson J.A."/>
            <person name="Onodera N.T."/>
            <person name="Poole A.M."/>
            <person name="Pritham E.J."/>
            <person name="Richards T.A."/>
            <person name="Rocap G."/>
            <person name="Roy S.W."/>
            <person name="Sarai C."/>
            <person name="Schaack S."/>
            <person name="Shirato S."/>
            <person name="Slamovits C.H."/>
            <person name="Spencer D.F."/>
            <person name="Suzuki S."/>
            <person name="Worden A.Z."/>
            <person name="Zauner S."/>
            <person name="Barry K."/>
            <person name="Bell C."/>
            <person name="Bharti A.K."/>
            <person name="Crow J.A."/>
            <person name="Grimwood J."/>
            <person name="Kramer R."/>
            <person name="Lindquist E."/>
            <person name="Lucas S."/>
            <person name="Salamov A."/>
            <person name="McFadden G.I."/>
            <person name="Lane C.E."/>
            <person name="Keeling P.J."/>
            <person name="Gray M.W."/>
            <person name="Grigoriev I.V."/>
            <person name="Archibald J.M."/>
        </authorList>
    </citation>
    <scope>NUCLEOTIDE SEQUENCE</scope>
    <source>
        <strain evidence="5">CCMP2712</strain>
    </source>
</reference>
<keyword evidence="5" id="KW-1185">Reference proteome</keyword>
<dbReference type="PANTHER" id="PTHR11545:SF2">
    <property type="entry name" value="LARGE RIBOSOMAL SUBUNIT PROTEIN UL13M"/>
    <property type="match status" value="1"/>
</dbReference>
<evidence type="ECO:0000256" key="2">
    <source>
        <dbReference type="ARBA" id="ARBA00022980"/>
    </source>
</evidence>
<dbReference type="HAMAP" id="MF_01366">
    <property type="entry name" value="Ribosomal_uL13"/>
    <property type="match status" value="1"/>
</dbReference>
<dbReference type="PIRSF" id="PIRSF002181">
    <property type="entry name" value="Ribosomal_L13"/>
    <property type="match status" value="1"/>
</dbReference>
<dbReference type="CDD" id="cd00392">
    <property type="entry name" value="Ribosomal_L13"/>
    <property type="match status" value="1"/>
</dbReference>
<dbReference type="AlphaFoldDB" id="A0A0C3SGD6"/>
<dbReference type="InterPro" id="IPR036899">
    <property type="entry name" value="Ribosomal_uL13_sf"/>
</dbReference>
<dbReference type="NCBIfam" id="TIGR01066">
    <property type="entry name" value="rplM_bact"/>
    <property type="match status" value="1"/>
</dbReference>
<evidence type="ECO:0000256" key="1">
    <source>
        <dbReference type="ARBA" id="ARBA00006227"/>
    </source>
</evidence>
<dbReference type="GO" id="GO:0006412">
    <property type="term" value="P:translation"/>
    <property type="evidence" value="ECO:0007669"/>
    <property type="project" value="InterPro"/>
</dbReference>
<dbReference type="EMBL" id="AF041468">
    <property type="status" value="NOT_ANNOTATED_CDS"/>
    <property type="molecule type" value="Genomic_DNA"/>
</dbReference>
<keyword evidence="2" id="KW-0689">Ribosomal protein</keyword>
<dbReference type="GO" id="GO:0003735">
    <property type="term" value="F:structural constituent of ribosome"/>
    <property type="evidence" value="ECO:0007669"/>
    <property type="project" value="InterPro"/>
</dbReference>
<reference evidence="5" key="2">
    <citation type="submission" date="2012-11" db="EMBL/GenBank/DDBJ databases">
        <authorList>
            <person name="Kuo A."/>
            <person name="Curtis B.A."/>
            <person name="Tanifuji G."/>
            <person name="Burki F."/>
            <person name="Gruber A."/>
            <person name="Irimia M."/>
            <person name="Maruyama S."/>
            <person name="Arias M.C."/>
            <person name="Ball S.G."/>
            <person name="Gile G.H."/>
            <person name="Hirakawa Y."/>
            <person name="Hopkins J.F."/>
            <person name="Rensing S.A."/>
            <person name="Schmutz J."/>
            <person name="Symeonidi A."/>
            <person name="Elias M."/>
            <person name="Eveleigh R.J."/>
            <person name="Herman E.K."/>
            <person name="Klute M.J."/>
            <person name="Nakayama T."/>
            <person name="Obornik M."/>
            <person name="Reyes-Prieto A."/>
            <person name="Armbrust E.V."/>
            <person name="Aves S.J."/>
            <person name="Beiko R.G."/>
            <person name="Coutinho P."/>
            <person name="Dacks J.B."/>
            <person name="Durnford D.G."/>
            <person name="Fast N.M."/>
            <person name="Green B.R."/>
            <person name="Grisdale C."/>
            <person name="Hempe F."/>
            <person name="Henrissat B."/>
            <person name="Hoppner M.P."/>
            <person name="Ishida K.-I."/>
            <person name="Kim E."/>
            <person name="Koreny L."/>
            <person name="Kroth P.G."/>
            <person name="Liu Y."/>
            <person name="Malik S.-B."/>
            <person name="Maier U.G."/>
            <person name="McRose D."/>
            <person name="Mock T."/>
            <person name="Neilson J.A."/>
            <person name="Onodera N.T."/>
            <person name="Poole A.M."/>
            <person name="Pritham E.J."/>
            <person name="Richards T.A."/>
            <person name="Rocap G."/>
            <person name="Roy S.W."/>
            <person name="Sarai C."/>
            <person name="Schaack S."/>
            <person name="Shirato S."/>
            <person name="Slamovits C.H."/>
            <person name="Spencer D.F."/>
            <person name="Suzuki S."/>
            <person name="Worden A.Z."/>
            <person name="Zauner S."/>
            <person name="Barry K."/>
            <person name="Bell C."/>
            <person name="Bharti A.K."/>
            <person name="Crow J.A."/>
            <person name="Grimwood J."/>
            <person name="Kramer R."/>
            <person name="Lindquist E."/>
            <person name="Lucas S."/>
            <person name="Salamov A."/>
            <person name="McFadden G.I."/>
            <person name="Lane C.E."/>
            <person name="Keeling P.J."/>
            <person name="Gray M.W."/>
            <person name="Grigoriev I.V."/>
            <person name="Archibald J.M."/>
        </authorList>
    </citation>
    <scope>NUCLEOTIDE SEQUENCE</scope>
    <source>
        <strain evidence="5">CCMP2712</strain>
    </source>
</reference>
<keyword evidence="3" id="KW-0687">Ribonucleoprotein</keyword>
<dbReference type="OMA" id="GDCIIVI"/>
<dbReference type="EnsemblProtists" id="AAC35725">
    <property type="protein sequence ID" value="AAC35725"/>
    <property type="gene ID" value="EGPrGTG00000000032"/>
</dbReference>
<evidence type="ECO:0000313" key="4">
    <source>
        <dbReference type="EnsemblProtists" id="AAC35725"/>
    </source>
</evidence>
<name>A0A0C3SGD6_GUITC</name>
<accession>A0A0C3SGD6</accession>
<dbReference type="InterPro" id="IPR005822">
    <property type="entry name" value="Ribosomal_uL13"/>
</dbReference>
<dbReference type="SMR" id="A0A0C3SGD6"/>
<dbReference type="GO" id="GO:0017148">
    <property type="term" value="P:negative regulation of translation"/>
    <property type="evidence" value="ECO:0007669"/>
    <property type="project" value="TreeGrafter"/>
</dbReference>
<dbReference type="Pfam" id="PF00572">
    <property type="entry name" value="Ribosomal_L13"/>
    <property type="match status" value="1"/>
</dbReference>
<evidence type="ECO:0008006" key="6">
    <source>
        <dbReference type="Google" id="ProtNLM"/>
    </source>
</evidence>
<reference evidence="4" key="3">
    <citation type="submission" date="2015-06" db="UniProtKB">
        <authorList>
            <consortium name="EnsemblProtists"/>
        </authorList>
    </citation>
    <scope>IDENTIFICATION</scope>
</reference>
<evidence type="ECO:0000313" key="5">
    <source>
        <dbReference type="Proteomes" id="UP000011087"/>
    </source>
</evidence>
<dbReference type="GO" id="GO:0022625">
    <property type="term" value="C:cytosolic large ribosomal subunit"/>
    <property type="evidence" value="ECO:0007669"/>
    <property type="project" value="TreeGrafter"/>
</dbReference>
<protein>
    <recommendedName>
        <fullName evidence="6">50S ribosomal protein L13, chloroplastic</fullName>
    </recommendedName>
</protein>
<organism evidence="4 5">
    <name type="scientific">Guillardia theta (strain CCMP2712)</name>
    <name type="common">Cryptophyte</name>
    <dbReference type="NCBI Taxonomy" id="905079"/>
    <lineage>
        <taxon>Eukaryota</taxon>
        <taxon>Cryptophyceae</taxon>
        <taxon>Pyrenomonadales</taxon>
        <taxon>Geminigeraceae</taxon>
        <taxon>Guillardia</taxon>
    </lineage>
</organism>
<dbReference type="PANTHER" id="PTHR11545">
    <property type="entry name" value="RIBOSOMAL PROTEIN L13"/>
    <property type="match status" value="1"/>
</dbReference>
<comment type="similarity">
    <text evidence="1">Belongs to the universal ribosomal protein uL13 family.</text>
</comment>
<dbReference type="SUPFAM" id="SSF52161">
    <property type="entry name" value="Ribosomal protein L13"/>
    <property type="match status" value="1"/>
</dbReference>
<evidence type="ECO:0000256" key="3">
    <source>
        <dbReference type="ARBA" id="ARBA00023274"/>
    </source>
</evidence>